<dbReference type="InterPro" id="IPR009351">
    <property type="entry name" value="AlkZ-like"/>
</dbReference>
<dbReference type="OrthoDB" id="9787207at2"/>
<dbReference type="AlphaFoldDB" id="A0A438AE54"/>
<dbReference type="EMBL" id="RQXX01000007">
    <property type="protein sequence ID" value="RVV96974.1"/>
    <property type="molecule type" value="Genomic_DNA"/>
</dbReference>
<dbReference type="Proteomes" id="UP000285908">
    <property type="component" value="Unassembled WGS sequence"/>
</dbReference>
<proteinExistence type="predicted"/>
<dbReference type="PANTHER" id="PTHR30528:SF0">
    <property type="entry name" value="CYTOPLASMIC PROTEIN"/>
    <property type="match status" value="1"/>
</dbReference>
<evidence type="ECO:0000313" key="1">
    <source>
        <dbReference type="EMBL" id="RVV96974.1"/>
    </source>
</evidence>
<name>A0A438AE54_9RHOB</name>
<reference evidence="1 2" key="1">
    <citation type="submission" date="2018-11" db="EMBL/GenBank/DDBJ databases">
        <title>Mesobaculum littorinae gen. nov., sp. nov., isolated from Littorina scabra that represents a novel genus of the order Rhodobacteraceae.</title>
        <authorList>
            <person name="Li F."/>
        </authorList>
    </citation>
    <scope>NUCLEOTIDE SEQUENCE [LARGE SCALE GENOMIC DNA]</scope>
    <source>
        <strain evidence="1 2">M0103</strain>
    </source>
</reference>
<comment type="caution">
    <text evidence="1">The sequence shown here is derived from an EMBL/GenBank/DDBJ whole genome shotgun (WGS) entry which is preliminary data.</text>
</comment>
<keyword evidence="2" id="KW-1185">Reference proteome</keyword>
<dbReference type="PANTHER" id="PTHR30528">
    <property type="entry name" value="CYTOPLASMIC PROTEIN"/>
    <property type="match status" value="1"/>
</dbReference>
<accession>A0A438AE54</accession>
<protein>
    <submittedName>
        <fullName evidence="1">Winged helix-turn-helix domain-containing protein</fullName>
    </submittedName>
</protein>
<organism evidence="1 2">
    <name type="scientific">Mesobaculum littorinae</name>
    <dbReference type="NCBI Taxonomy" id="2486419"/>
    <lineage>
        <taxon>Bacteria</taxon>
        <taxon>Pseudomonadati</taxon>
        <taxon>Pseudomonadota</taxon>
        <taxon>Alphaproteobacteria</taxon>
        <taxon>Rhodobacterales</taxon>
        <taxon>Roseobacteraceae</taxon>
        <taxon>Mesobaculum</taxon>
    </lineage>
</organism>
<evidence type="ECO:0000313" key="2">
    <source>
        <dbReference type="Proteomes" id="UP000285908"/>
    </source>
</evidence>
<gene>
    <name evidence="1" type="ORF">EKE94_16585</name>
</gene>
<dbReference type="Pfam" id="PF06224">
    <property type="entry name" value="AlkZ-like"/>
    <property type="match status" value="1"/>
</dbReference>
<sequence length="364" mass="41500">MSVIRGLGFVQLDSVSTVERAHHMILHARRTAYRPAHLAPLLDRDRLLFEHWTHDAAILPTDWLPHWRHRFARDAARLQRRWKTWREPGYEARFTPVLDRIAAEGPLRSDDFTGERPGRSTGWWDWHPSKTALEYLWRTGQLAVARRDGFRKVYDLASRIYPDHPQVSETETLDWAATAALDRLGFASPGELAAFWDLATPEEMKTWAVAAANSGMVEEILVEGADGRRHPRLARPGTVAEAQALPPAPGQIRVLSPFDPMIRDRARTERLFGFHYRIEIFVPAHRRRWGYYVFPLLEGERLVGRIDMSADRKAGALHVAALWPEPGVRMGTGRRARLDAALARTARFAGLDTVTWAPDALRPD</sequence>